<proteinExistence type="inferred from homology"/>
<feature type="transmembrane region" description="Helical" evidence="10">
    <location>
        <begin position="140"/>
        <end position="163"/>
    </location>
</feature>
<accession>A0ABS4Q4E5</accession>
<evidence type="ECO:0000256" key="3">
    <source>
        <dbReference type="ARBA" id="ARBA00022475"/>
    </source>
</evidence>
<evidence type="ECO:0000256" key="8">
    <source>
        <dbReference type="ARBA" id="ARBA00040914"/>
    </source>
</evidence>
<keyword evidence="4 10" id="KW-0812">Transmembrane</keyword>
<dbReference type="InterPro" id="IPR020846">
    <property type="entry name" value="MFS_dom"/>
</dbReference>
<dbReference type="InterPro" id="IPR036259">
    <property type="entry name" value="MFS_trans_sf"/>
</dbReference>
<evidence type="ECO:0000259" key="11">
    <source>
        <dbReference type="PROSITE" id="PS50850"/>
    </source>
</evidence>
<sequence>MSRSRLVLPLYASAEAFSFVGNSAIQLALPWLVLLRTGDPAAAAGVAAATGVAQILATVAVGPLIDRFGARRMAVLADVCSAASVAALALLDTFGGLSLLALVLLAAAGGLFDIPGMTARQTLMPRVAERSGFSLDTVAGLRQGIFGVSFLAGPAGAGVLLAVLAPGTVLWLTAACSGLAALATVAVRVPPVGSDGAEPGFRGAWRTVRRHPVIVKLFVVATMGSLVSTPLLSVLLPAHFAALGRPDFLGFTMSSFAVGVIAGSALYALLVRSSRRLAWVVSIAASTTGLVLIATLDGFWVVAAGAIVVGLGSGVVSPLFGVVISERVPGTQLGRVMGFSNALSLAAGPIGLGATGLVVGAGSLAALAWGIAGAWVLMAAFALSGRGLRALESPSTGTEDEDGVGKAKEHAIADDQPTR</sequence>
<comment type="subcellular location">
    <subcellularLocation>
        <location evidence="1">Cell inner membrane</location>
        <topology evidence="1">Multi-pass membrane protein</topology>
    </subcellularLocation>
</comment>
<keyword evidence="13" id="KW-1185">Reference proteome</keyword>
<reference evidence="12 13" key="1">
    <citation type="submission" date="2021-03" db="EMBL/GenBank/DDBJ databases">
        <title>Sequencing the genomes of 1000 actinobacteria strains.</title>
        <authorList>
            <person name="Klenk H.-P."/>
        </authorList>
    </citation>
    <scope>NUCLEOTIDE SEQUENCE [LARGE SCALE GENOMIC DNA]</scope>
    <source>
        <strain evidence="12 13">DSM 45510</strain>
    </source>
</reference>
<feature type="domain" description="Major facilitator superfamily (MFS) profile" evidence="11">
    <location>
        <begin position="213"/>
        <end position="419"/>
    </location>
</feature>
<evidence type="ECO:0000256" key="7">
    <source>
        <dbReference type="ARBA" id="ARBA00038075"/>
    </source>
</evidence>
<dbReference type="SUPFAM" id="SSF103473">
    <property type="entry name" value="MFS general substrate transporter"/>
    <property type="match status" value="1"/>
</dbReference>
<gene>
    <name evidence="12" type="ORF">JOM49_007207</name>
</gene>
<keyword evidence="3" id="KW-1003">Cell membrane</keyword>
<dbReference type="PANTHER" id="PTHR23513">
    <property type="entry name" value="INTEGRAL MEMBRANE EFFLUX PROTEIN-RELATED"/>
    <property type="match status" value="1"/>
</dbReference>
<feature type="transmembrane region" description="Helical" evidence="10">
    <location>
        <begin position="213"/>
        <end position="236"/>
    </location>
</feature>
<feature type="region of interest" description="Disordered" evidence="9">
    <location>
        <begin position="392"/>
        <end position="419"/>
    </location>
</feature>
<feature type="transmembrane region" description="Helical" evidence="10">
    <location>
        <begin position="364"/>
        <end position="383"/>
    </location>
</feature>
<evidence type="ECO:0000256" key="5">
    <source>
        <dbReference type="ARBA" id="ARBA00022989"/>
    </source>
</evidence>
<dbReference type="PANTHER" id="PTHR23513:SF9">
    <property type="entry name" value="ENTEROBACTIN EXPORTER ENTS"/>
    <property type="match status" value="1"/>
</dbReference>
<evidence type="ECO:0000313" key="13">
    <source>
        <dbReference type="Proteomes" id="UP000741013"/>
    </source>
</evidence>
<feature type="transmembrane region" description="Helical" evidence="10">
    <location>
        <begin position="248"/>
        <end position="270"/>
    </location>
</feature>
<comment type="similarity">
    <text evidence="7">Belongs to the major facilitator superfamily. Drug:H(+) antiporter-3 (DHA3) (TC 2.A.1.21) family.</text>
</comment>
<keyword evidence="6 10" id="KW-0472">Membrane</keyword>
<dbReference type="PROSITE" id="PS50850">
    <property type="entry name" value="MFS"/>
    <property type="match status" value="1"/>
</dbReference>
<evidence type="ECO:0000313" key="12">
    <source>
        <dbReference type="EMBL" id="MBP2185681.1"/>
    </source>
</evidence>
<dbReference type="Gene3D" id="1.20.1250.20">
    <property type="entry name" value="MFS general substrate transporter like domains"/>
    <property type="match status" value="1"/>
</dbReference>
<dbReference type="EMBL" id="JAGGMS010000001">
    <property type="protein sequence ID" value="MBP2185681.1"/>
    <property type="molecule type" value="Genomic_DNA"/>
</dbReference>
<evidence type="ECO:0000256" key="6">
    <source>
        <dbReference type="ARBA" id="ARBA00023136"/>
    </source>
</evidence>
<keyword evidence="2" id="KW-0813">Transport</keyword>
<dbReference type="CDD" id="cd06173">
    <property type="entry name" value="MFS_MefA_like"/>
    <property type="match status" value="1"/>
</dbReference>
<name>A0ABS4Q4E5_9PSEU</name>
<feature type="transmembrane region" description="Helical" evidence="10">
    <location>
        <begin position="42"/>
        <end position="61"/>
    </location>
</feature>
<feature type="transmembrane region" description="Helical" evidence="10">
    <location>
        <begin position="302"/>
        <end position="324"/>
    </location>
</feature>
<comment type="caution">
    <text evidence="12">The sequence shown here is derived from an EMBL/GenBank/DDBJ whole genome shotgun (WGS) entry which is preliminary data.</text>
</comment>
<feature type="compositionally biased region" description="Basic and acidic residues" evidence="9">
    <location>
        <begin position="403"/>
        <end position="419"/>
    </location>
</feature>
<feature type="transmembrane region" description="Helical" evidence="10">
    <location>
        <begin position="277"/>
        <end position="296"/>
    </location>
</feature>
<evidence type="ECO:0000256" key="10">
    <source>
        <dbReference type="SAM" id="Phobius"/>
    </source>
</evidence>
<dbReference type="RefSeq" id="WP_209668535.1">
    <property type="nucleotide sequence ID" value="NZ_JAGGMS010000001.1"/>
</dbReference>
<evidence type="ECO:0000256" key="4">
    <source>
        <dbReference type="ARBA" id="ARBA00022692"/>
    </source>
</evidence>
<keyword evidence="5 10" id="KW-1133">Transmembrane helix</keyword>
<protein>
    <recommendedName>
        <fullName evidence="8">Multidrug efflux pump Tap</fullName>
    </recommendedName>
</protein>
<dbReference type="InterPro" id="IPR011701">
    <property type="entry name" value="MFS"/>
</dbReference>
<evidence type="ECO:0000256" key="2">
    <source>
        <dbReference type="ARBA" id="ARBA00022448"/>
    </source>
</evidence>
<organism evidence="12 13">
    <name type="scientific">Amycolatopsis magusensis</name>
    <dbReference type="NCBI Taxonomy" id="882444"/>
    <lineage>
        <taxon>Bacteria</taxon>
        <taxon>Bacillati</taxon>
        <taxon>Actinomycetota</taxon>
        <taxon>Actinomycetes</taxon>
        <taxon>Pseudonocardiales</taxon>
        <taxon>Pseudonocardiaceae</taxon>
        <taxon>Amycolatopsis</taxon>
    </lineage>
</organism>
<evidence type="ECO:0000256" key="9">
    <source>
        <dbReference type="SAM" id="MobiDB-lite"/>
    </source>
</evidence>
<dbReference type="Proteomes" id="UP000741013">
    <property type="component" value="Unassembled WGS sequence"/>
</dbReference>
<feature type="transmembrane region" description="Helical" evidence="10">
    <location>
        <begin position="336"/>
        <end position="358"/>
    </location>
</feature>
<dbReference type="Pfam" id="PF07690">
    <property type="entry name" value="MFS_1"/>
    <property type="match status" value="1"/>
</dbReference>
<evidence type="ECO:0000256" key="1">
    <source>
        <dbReference type="ARBA" id="ARBA00004429"/>
    </source>
</evidence>